<dbReference type="Proteomes" id="UP000006643">
    <property type="component" value="Unassembled WGS sequence"/>
</dbReference>
<dbReference type="OrthoDB" id="10400153at2759"/>
<accession>D0NNV2</accession>
<sequence>MAFYYLNMYAVRLAVLNGINNVFQDEDIQVVDTPKRRELLRAMASSVEACVHISESAVVSAIDEETEGDSGVRDESLSGVDDTVIVRSSAVLLNIEQSDPAVVYGGNRCYGCHYRRDAAGAGQ</sequence>
<dbReference type="InParanoid" id="D0NNV2"/>
<dbReference type="VEuPathDB" id="FungiDB:PITG_14199"/>
<evidence type="ECO:0000313" key="2">
    <source>
        <dbReference type="Proteomes" id="UP000006643"/>
    </source>
</evidence>
<dbReference type="GeneID" id="9468630"/>
<gene>
    <name evidence="1" type="ORF">PITG_14199</name>
</gene>
<organism evidence="1 2">
    <name type="scientific">Phytophthora infestans (strain T30-4)</name>
    <name type="common">Potato late blight agent</name>
    <dbReference type="NCBI Taxonomy" id="403677"/>
    <lineage>
        <taxon>Eukaryota</taxon>
        <taxon>Sar</taxon>
        <taxon>Stramenopiles</taxon>
        <taxon>Oomycota</taxon>
        <taxon>Peronosporomycetes</taxon>
        <taxon>Peronosporales</taxon>
        <taxon>Peronosporaceae</taxon>
        <taxon>Phytophthora</taxon>
    </lineage>
</organism>
<dbReference type="RefSeq" id="XP_002899304.1">
    <property type="nucleotide sequence ID" value="XM_002899258.1"/>
</dbReference>
<dbReference type="AlphaFoldDB" id="D0NNV2"/>
<dbReference type="EMBL" id="DS028149">
    <property type="protein sequence ID" value="EEY62273.1"/>
    <property type="molecule type" value="Genomic_DNA"/>
</dbReference>
<proteinExistence type="predicted"/>
<keyword evidence="2" id="KW-1185">Reference proteome</keyword>
<name>D0NNV2_PHYIT</name>
<dbReference type="HOGENOM" id="CLU_2019738_0_0_1"/>
<protein>
    <submittedName>
        <fullName evidence="1">Uncharacterized protein</fullName>
    </submittedName>
</protein>
<dbReference type="KEGG" id="pif:PITG_14199"/>
<evidence type="ECO:0000313" key="1">
    <source>
        <dbReference type="EMBL" id="EEY62273.1"/>
    </source>
</evidence>
<reference evidence="2" key="1">
    <citation type="journal article" date="2009" name="Nature">
        <title>Genome sequence and analysis of the Irish potato famine pathogen Phytophthora infestans.</title>
        <authorList>
            <consortium name="The Broad Institute Genome Sequencing Platform"/>
            <person name="Haas B.J."/>
            <person name="Kamoun S."/>
            <person name="Zody M.C."/>
            <person name="Jiang R.H."/>
            <person name="Handsaker R.E."/>
            <person name="Cano L.M."/>
            <person name="Grabherr M."/>
            <person name="Kodira C.D."/>
            <person name="Raffaele S."/>
            <person name="Torto-Alalibo T."/>
            <person name="Bozkurt T.O."/>
            <person name="Ah-Fong A.M."/>
            <person name="Alvarado L."/>
            <person name="Anderson V.L."/>
            <person name="Armstrong M.R."/>
            <person name="Avrova A."/>
            <person name="Baxter L."/>
            <person name="Beynon J."/>
            <person name="Boevink P.C."/>
            <person name="Bollmann S.R."/>
            <person name="Bos J.I."/>
            <person name="Bulone V."/>
            <person name="Cai G."/>
            <person name="Cakir C."/>
            <person name="Carrington J.C."/>
            <person name="Chawner M."/>
            <person name="Conti L."/>
            <person name="Costanzo S."/>
            <person name="Ewan R."/>
            <person name="Fahlgren N."/>
            <person name="Fischbach M.A."/>
            <person name="Fugelstad J."/>
            <person name="Gilroy E.M."/>
            <person name="Gnerre S."/>
            <person name="Green P.J."/>
            <person name="Grenville-Briggs L.J."/>
            <person name="Griffith J."/>
            <person name="Grunwald N.J."/>
            <person name="Horn K."/>
            <person name="Horner N.R."/>
            <person name="Hu C.H."/>
            <person name="Huitema E."/>
            <person name="Jeong D.H."/>
            <person name="Jones A.M."/>
            <person name="Jones J.D."/>
            <person name="Jones R.W."/>
            <person name="Karlsson E.K."/>
            <person name="Kunjeti S.G."/>
            <person name="Lamour K."/>
            <person name="Liu Z."/>
            <person name="Ma L."/>
            <person name="Maclean D."/>
            <person name="Chibucos M.C."/>
            <person name="McDonald H."/>
            <person name="McWalters J."/>
            <person name="Meijer H.J."/>
            <person name="Morgan W."/>
            <person name="Morris P.F."/>
            <person name="Munro C.A."/>
            <person name="O'Neill K."/>
            <person name="Ospina-Giraldo M."/>
            <person name="Pinzon A."/>
            <person name="Pritchard L."/>
            <person name="Ramsahoye B."/>
            <person name="Ren Q."/>
            <person name="Restrepo S."/>
            <person name="Roy S."/>
            <person name="Sadanandom A."/>
            <person name="Savidor A."/>
            <person name="Schornack S."/>
            <person name="Schwartz D.C."/>
            <person name="Schumann U.D."/>
            <person name="Schwessinger B."/>
            <person name="Seyer L."/>
            <person name="Sharpe T."/>
            <person name="Silvar C."/>
            <person name="Song J."/>
            <person name="Studholme D.J."/>
            <person name="Sykes S."/>
            <person name="Thines M."/>
            <person name="van de Vondervoort P.J."/>
            <person name="Phuntumart V."/>
            <person name="Wawra S."/>
            <person name="Weide R."/>
            <person name="Win J."/>
            <person name="Young C."/>
            <person name="Zhou S."/>
            <person name="Fry W."/>
            <person name="Meyers B.C."/>
            <person name="van West P."/>
            <person name="Ristaino J."/>
            <person name="Govers F."/>
            <person name="Birch P.R."/>
            <person name="Whisson S.C."/>
            <person name="Judelson H.S."/>
            <person name="Nusbaum C."/>
        </authorList>
    </citation>
    <scope>NUCLEOTIDE SEQUENCE [LARGE SCALE GENOMIC DNA]</scope>
    <source>
        <strain evidence="2">T30-4</strain>
    </source>
</reference>